<comment type="caution">
    <text evidence="7">The sequence shown here is derived from an EMBL/GenBank/DDBJ whole genome shotgun (WGS) entry which is preliminary data.</text>
</comment>
<feature type="transmembrane region" description="Helical" evidence="6">
    <location>
        <begin position="85"/>
        <end position="106"/>
    </location>
</feature>
<reference evidence="7 8" key="1">
    <citation type="journal article" date="2013" name="Biodegradation">
        <title>Quantitative proteomic analysis of ibuprofen-degrading Patulibacter sp. strain I11.</title>
        <authorList>
            <person name="Almeida B."/>
            <person name="Kjeldal H."/>
            <person name="Lolas I."/>
            <person name="Knudsen A.D."/>
            <person name="Carvalho G."/>
            <person name="Nielsen K.L."/>
            <person name="Barreto Crespo M.T."/>
            <person name="Stensballe A."/>
            <person name="Nielsen J.L."/>
        </authorList>
    </citation>
    <scope>NUCLEOTIDE SEQUENCE [LARGE SCALE GENOMIC DNA]</scope>
    <source>
        <strain evidence="7 8">I11</strain>
    </source>
</reference>
<keyword evidence="8" id="KW-1185">Reference proteome</keyword>
<feature type="transmembrane region" description="Helical" evidence="6">
    <location>
        <begin position="322"/>
        <end position="341"/>
    </location>
</feature>
<dbReference type="InterPro" id="IPR050833">
    <property type="entry name" value="Poly_Biosynth_Transport"/>
</dbReference>
<evidence type="ECO:0000313" key="7">
    <source>
        <dbReference type="EMBL" id="EHN12188.1"/>
    </source>
</evidence>
<feature type="transmembrane region" description="Helical" evidence="6">
    <location>
        <begin position="244"/>
        <end position="262"/>
    </location>
</feature>
<feature type="transmembrane region" description="Helical" evidence="6">
    <location>
        <begin position="112"/>
        <end position="133"/>
    </location>
</feature>
<dbReference type="Proteomes" id="UP000005143">
    <property type="component" value="Unassembled WGS sequence"/>
</dbReference>
<feature type="transmembrane region" description="Helical" evidence="6">
    <location>
        <begin position="12"/>
        <end position="32"/>
    </location>
</feature>
<feature type="transmembrane region" description="Helical" evidence="6">
    <location>
        <begin position="378"/>
        <end position="400"/>
    </location>
</feature>
<accession>H0E2B7</accession>
<dbReference type="PANTHER" id="PTHR30250:SF31">
    <property type="entry name" value="INNER MEMBRANE PROTEIN YGHQ"/>
    <property type="match status" value="1"/>
</dbReference>
<name>H0E2B7_9ACTN</name>
<evidence type="ECO:0000256" key="4">
    <source>
        <dbReference type="ARBA" id="ARBA00022989"/>
    </source>
</evidence>
<feature type="transmembrane region" description="Helical" evidence="6">
    <location>
        <begin position="437"/>
        <end position="458"/>
    </location>
</feature>
<feature type="transmembrane region" description="Helical" evidence="6">
    <location>
        <begin position="38"/>
        <end position="58"/>
    </location>
</feature>
<evidence type="ECO:0000256" key="2">
    <source>
        <dbReference type="ARBA" id="ARBA00022475"/>
    </source>
</evidence>
<feature type="transmembrane region" description="Helical" evidence="6">
    <location>
        <begin position="283"/>
        <end position="302"/>
    </location>
</feature>
<protein>
    <submittedName>
        <fullName evidence="7">Polysaccharide biosynthesis protein putative</fullName>
    </submittedName>
</protein>
<feature type="transmembrane region" description="Helical" evidence="6">
    <location>
        <begin position="140"/>
        <end position="163"/>
    </location>
</feature>
<dbReference type="EMBL" id="AGUD01000042">
    <property type="protein sequence ID" value="EHN12188.1"/>
    <property type="molecule type" value="Genomic_DNA"/>
</dbReference>
<dbReference type="AlphaFoldDB" id="H0E2B7"/>
<evidence type="ECO:0000313" key="8">
    <source>
        <dbReference type="Proteomes" id="UP000005143"/>
    </source>
</evidence>
<evidence type="ECO:0000256" key="6">
    <source>
        <dbReference type="SAM" id="Phobius"/>
    </source>
</evidence>
<gene>
    <name evidence="7" type="ORF">PAI11_09300</name>
</gene>
<keyword evidence="2" id="KW-1003">Cell membrane</keyword>
<dbReference type="PANTHER" id="PTHR30250">
    <property type="entry name" value="PST FAMILY PREDICTED COLANIC ACID TRANSPORTER"/>
    <property type="match status" value="1"/>
</dbReference>
<evidence type="ECO:0000256" key="1">
    <source>
        <dbReference type="ARBA" id="ARBA00004651"/>
    </source>
</evidence>
<proteinExistence type="predicted"/>
<dbReference type="GO" id="GO:0005886">
    <property type="term" value="C:plasma membrane"/>
    <property type="evidence" value="ECO:0007669"/>
    <property type="project" value="UniProtKB-SubCell"/>
</dbReference>
<feature type="transmembrane region" description="Helical" evidence="6">
    <location>
        <begin position="206"/>
        <end position="224"/>
    </location>
</feature>
<keyword evidence="4 6" id="KW-1133">Transmembrane helix</keyword>
<evidence type="ECO:0000256" key="3">
    <source>
        <dbReference type="ARBA" id="ARBA00022692"/>
    </source>
</evidence>
<keyword evidence="3 6" id="KW-0812">Transmembrane</keyword>
<feature type="transmembrane region" description="Helical" evidence="6">
    <location>
        <begin position="353"/>
        <end position="372"/>
    </location>
</feature>
<keyword evidence="5 6" id="KW-0472">Membrane</keyword>
<evidence type="ECO:0000256" key="5">
    <source>
        <dbReference type="ARBA" id="ARBA00023136"/>
    </source>
</evidence>
<organism evidence="7 8">
    <name type="scientific">Patulibacter medicamentivorans</name>
    <dbReference type="NCBI Taxonomy" id="1097667"/>
    <lineage>
        <taxon>Bacteria</taxon>
        <taxon>Bacillati</taxon>
        <taxon>Actinomycetota</taxon>
        <taxon>Thermoleophilia</taxon>
        <taxon>Solirubrobacterales</taxon>
        <taxon>Patulibacteraceae</taxon>
        <taxon>Patulibacter</taxon>
    </lineage>
</organism>
<sequence length="465" mass="47448">MRWSGPTVAFSLGRLIPAAITLLATPIVARLLGPADYGDLAVALAVSAAVTAALLGWCEPLVVRELASAADGADPGARARRFRRVVGGNVASVALAGTAVSLLLGVAIGSEIVAAVGIASVAMGVSMLVTGIARAEGRPGLFLTVATLAVGGRPAAGTAAVALGFGVAGYMWGWLILTVIALGWGLPRAHVHLRDLRPRMPRIAEVRYAAPLSGVALAGLLLQVGDRLGLRLFVDSHELGRYALGYALTEIGVSLAFQVLHVRRFPLLLEDWRTRREHAYLALRRNVMLATGIALALVPATLAAGSEAMSLVGGDEFGVANAGFMSLVAAGLALNGASQWAAVDLQYQRRTSAWLAASGAGVVANFAVIFAAGPSMGIAAGGLATLVAYCVTLVLVVALARNPDVWRVTLSGMVPPVLACAIATGGVAAAQDAASPVAVALAGCLAYAACWVGIDAAVRRLRPLS</sequence>
<feature type="transmembrane region" description="Helical" evidence="6">
    <location>
        <begin position="412"/>
        <end position="431"/>
    </location>
</feature>
<feature type="transmembrane region" description="Helical" evidence="6">
    <location>
        <begin position="169"/>
        <end position="186"/>
    </location>
</feature>
<comment type="subcellular location">
    <subcellularLocation>
        <location evidence="1">Cell membrane</location>
        <topology evidence="1">Multi-pass membrane protein</topology>
    </subcellularLocation>
</comment>